<organism evidence="1 2">
    <name type="scientific">Segetibacter aerophilus</name>
    <dbReference type="NCBI Taxonomy" id="670293"/>
    <lineage>
        <taxon>Bacteria</taxon>
        <taxon>Pseudomonadati</taxon>
        <taxon>Bacteroidota</taxon>
        <taxon>Chitinophagia</taxon>
        <taxon>Chitinophagales</taxon>
        <taxon>Chitinophagaceae</taxon>
        <taxon>Segetibacter</taxon>
    </lineage>
</organism>
<protein>
    <submittedName>
        <fullName evidence="1">Uncharacterized protein</fullName>
    </submittedName>
</protein>
<dbReference type="AlphaFoldDB" id="A0A512BHH1"/>
<evidence type="ECO:0000313" key="2">
    <source>
        <dbReference type="Proteomes" id="UP000321513"/>
    </source>
</evidence>
<accession>A0A512BHH1</accession>
<reference evidence="1 2" key="1">
    <citation type="submission" date="2019-07" db="EMBL/GenBank/DDBJ databases">
        <title>Whole genome shotgun sequence of Segetibacter aerophilus NBRC 106135.</title>
        <authorList>
            <person name="Hosoyama A."/>
            <person name="Uohara A."/>
            <person name="Ohji S."/>
            <person name="Ichikawa N."/>
        </authorList>
    </citation>
    <scope>NUCLEOTIDE SEQUENCE [LARGE SCALE GENOMIC DNA]</scope>
    <source>
        <strain evidence="1 2">NBRC 106135</strain>
    </source>
</reference>
<name>A0A512BHH1_9BACT</name>
<dbReference type="EMBL" id="BJYT01000021">
    <property type="protein sequence ID" value="GEO11403.1"/>
    <property type="molecule type" value="Genomic_DNA"/>
</dbReference>
<evidence type="ECO:0000313" key="1">
    <source>
        <dbReference type="EMBL" id="GEO11403.1"/>
    </source>
</evidence>
<gene>
    <name evidence="1" type="ORF">SAE01_38990</name>
</gene>
<keyword evidence="2" id="KW-1185">Reference proteome</keyword>
<comment type="caution">
    <text evidence="1">The sequence shown here is derived from an EMBL/GenBank/DDBJ whole genome shotgun (WGS) entry which is preliminary data.</text>
</comment>
<dbReference type="RefSeq" id="WP_147205514.1">
    <property type="nucleotide sequence ID" value="NZ_BJYT01000021.1"/>
</dbReference>
<proteinExistence type="predicted"/>
<dbReference type="Proteomes" id="UP000321513">
    <property type="component" value="Unassembled WGS sequence"/>
</dbReference>
<sequence>MDNVNSLIIKNNRSLGVVLALISILLAFSSCNESPKFKDLIYEASQINPWLDTVQYRFLVINVFNSNIVSKQSRFSSISYAEKNDGSYENSNKPDTLKNFESKDTIITSPVAFGNIPLPIKTIIKIKDAFQKNNKDKTFGGLYFKPMISTRDHLHLTYSISPYDADAKKVYFAQAIEIDPCPPMVCATMLEQ</sequence>